<dbReference type="InterPro" id="IPR020583">
    <property type="entry name" value="Inositol_monoP_metal-BS"/>
</dbReference>
<dbReference type="PROSITE" id="PS00629">
    <property type="entry name" value="IMP_1"/>
    <property type="match status" value="1"/>
</dbReference>
<dbReference type="Gene3D" id="3.40.190.80">
    <property type="match status" value="1"/>
</dbReference>
<dbReference type="EMBL" id="DTGG01000057">
    <property type="protein sequence ID" value="HFZ08827.1"/>
    <property type="molecule type" value="Genomic_DNA"/>
</dbReference>
<keyword evidence="1 4" id="KW-0479">Metal-binding</keyword>
<feature type="binding site" evidence="4">
    <location>
        <position position="105"/>
    </location>
    <ligand>
        <name>Mg(2+)</name>
        <dbReference type="ChEBI" id="CHEBI:18420"/>
        <label>1</label>
        <note>catalytic</note>
    </ligand>
</feature>
<dbReference type="Pfam" id="PF00459">
    <property type="entry name" value="Inositol_P"/>
    <property type="match status" value="1"/>
</dbReference>
<sequence>MNNLKEGEEVKVDFPEQALQSFLEINQLAVTLVNEWRSGLHNVFTKTNANGVTDVITEVDRGIERLAIDTLQKIAPDVGVFGEENFKYDFSTTLNPQYFVVDPIDGTKEFVRGSSEWSISLCLVENGKPTAASVYMPDKQHLFTAVSGKGAKFNGIRLQPKNDNPKRIGVSPRQIKEELFRTAIDDSGFEPIMISALTPKICALLRGEVDAAVYFPQEGQSAALWDYAASVLLVSEAGGQITSLCGNELPFVGEGVIHKKGWLATRFPSDHSRLLSCLKI</sequence>
<keyword evidence="3 4" id="KW-0460">Magnesium</keyword>
<dbReference type="GO" id="GO:0007165">
    <property type="term" value="P:signal transduction"/>
    <property type="evidence" value="ECO:0007669"/>
    <property type="project" value="TreeGrafter"/>
</dbReference>
<comment type="caution">
    <text evidence="5">The sequence shown here is derived from an EMBL/GenBank/DDBJ whole genome shotgun (WGS) entry which is preliminary data.</text>
</comment>
<dbReference type="AlphaFoldDB" id="A0A7V3J9Y8"/>
<dbReference type="GO" id="GO:0008934">
    <property type="term" value="F:inositol monophosphate 1-phosphatase activity"/>
    <property type="evidence" value="ECO:0007669"/>
    <property type="project" value="TreeGrafter"/>
</dbReference>
<evidence type="ECO:0000256" key="4">
    <source>
        <dbReference type="PIRSR" id="PIRSR600760-2"/>
    </source>
</evidence>
<feature type="binding site" evidence="4">
    <location>
        <position position="102"/>
    </location>
    <ligand>
        <name>Mg(2+)</name>
        <dbReference type="ChEBI" id="CHEBI:18420"/>
        <label>1</label>
        <note>catalytic</note>
    </ligand>
</feature>
<keyword evidence="2" id="KW-0378">Hydrolase</keyword>
<dbReference type="PROSITE" id="PS00630">
    <property type="entry name" value="IMP_2"/>
    <property type="match status" value="1"/>
</dbReference>
<dbReference type="SUPFAM" id="SSF56655">
    <property type="entry name" value="Carbohydrate phosphatase"/>
    <property type="match status" value="1"/>
</dbReference>
<dbReference type="GO" id="GO:0006020">
    <property type="term" value="P:inositol metabolic process"/>
    <property type="evidence" value="ECO:0007669"/>
    <property type="project" value="TreeGrafter"/>
</dbReference>
<dbReference type="GO" id="GO:0046854">
    <property type="term" value="P:phosphatidylinositol phosphate biosynthetic process"/>
    <property type="evidence" value="ECO:0007669"/>
    <property type="project" value="InterPro"/>
</dbReference>
<organism evidence="5">
    <name type="scientific">candidate division CPR3 bacterium</name>
    <dbReference type="NCBI Taxonomy" id="2268181"/>
    <lineage>
        <taxon>Bacteria</taxon>
        <taxon>Bacteria division CPR3</taxon>
    </lineage>
</organism>
<evidence type="ECO:0000313" key="5">
    <source>
        <dbReference type="EMBL" id="HFZ08827.1"/>
    </source>
</evidence>
<evidence type="ECO:0000256" key="3">
    <source>
        <dbReference type="ARBA" id="ARBA00022842"/>
    </source>
</evidence>
<dbReference type="PANTHER" id="PTHR20854">
    <property type="entry name" value="INOSITOL MONOPHOSPHATASE"/>
    <property type="match status" value="1"/>
</dbReference>
<proteinExistence type="predicted"/>
<dbReference type="InterPro" id="IPR000760">
    <property type="entry name" value="Inositol_monophosphatase-like"/>
</dbReference>
<feature type="binding site" evidence="4">
    <location>
        <position position="226"/>
    </location>
    <ligand>
        <name>Mg(2+)</name>
        <dbReference type="ChEBI" id="CHEBI:18420"/>
        <label>1</label>
        <note>catalytic</note>
    </ligand>
</feature>
<gene>
    <name evidence="5" type="ORF">ENV41_01690</name>
</gene>
<evidence type="ECO:0000256" key="1">
    <source>
        <dbReference type="ARBA" id="ARBA00022723"/>
    </source>
</evidence>
<dbReference type="GO" id="GO:0046872">
    <property type="term" value="F:metal ion binding"/>
    <property type="evidence" value="ECO:0007669"/>
    <property type="project" value="UniProtKB-KW"/>
</dbReference>
<dbReference type="Gene3D" id="3.30.540.10">
    <property type="entry name" value="Fructose-1,6-Bisphosphatase, subunit A, domain 1"/>
    <property type="match status" value="1"/>
</dbReference>
<feature type="binding site" evidence="4">
    <location>
        <position position="104"/>
    </location>
    <ligand>
        <name>Mg(2+)</name>
        <dbReference type="ChEBI" id="CHEBI:18420"/>
        <label>1</label>
        <note>catalytic</note>
    </ligand>
</feature>
<evidence type="ECO:0000256" key="2">
    <source>
        <dbReference type="ARBA" id="ARBA00022801"/>
    </source>
</evidence>
<feature type="binding site" evidence="4">
    <location>
        <position position="83"/>
    </location>
    <ligand>
        <name>Mg(2+)</name>
        <dbReference type="ChEBI" id="CHEBI:18420"/>
        <label>1</label>
        <note>catalytic</note>
    </ligand>
</feature>
<dbReference type="PRINTS" id="PR00377">
    <property type="entry name" value="IMPHPHTASES"/>
</dbReference>
<reference evidence="5" key="1">
    <citation type="journal article" date="2020" name="mSystems">
        <title>Genome- and Community-Level Interaction Insights into Carbon Utilization and Element Cycling Functions of Hydrothermarchaeota in Hydrothermal Sediment.</title>
        <authorList>
            <person name="Zhou Z."/>
            <person name="Liu Y."/>
            <person name="Xu W."/>
            <person name="Pan J."/>
            <person name="Luo Z.H."/>
            <person name="Li M."/>
        </authorList>
    </citation>
    <scope>NUCLEOTIDE SEQUENCE [LARGE SCALE GENOMIC DNA]</scope>
    <source>
        <strain evidence="5">SpSt-757</strain>
    </source>
</reference>
<name>A0A7V3J9Y8_UNCC3</name>
<comment type="cofactor">
    <cofactor evidence="4">
        <name>Mg(2+)</name>
        <dbReference type="ChEBI" id="CHEBI:18420"/>
    </cofactor>
</comment>
<dbReference type="InterPro" id="IPR020550">
    <property type="entry name" value="Inositol_monophosphatase_CS"/>
</dbReference>
<protein>
    <submittedName>
        <fullName evidence="5">Inositol monophosphatase</fullName>
    </submittedName>
</protein>
<dbReference type="PANTHER" id="PTHR20854:SF4">
    <property type="entry name" value="INOSITOL-1-MONOPHOSPHATASE-RELATED"/>
    <property type="match status" value="1"/>
</dbReference>
<accession>A0A7V3J9Y8</accession>